<dbReference type="SFLD" id="SFLDG01082">
    <property type="entry name" value="B12-binding_domain_containing"/>
    <property type="match status" value="1"/>
</dbReference>
<evidence type="ECO:0000313" key="17">
    <source>
        <dbReference type="Proteomes" id="UP001210261"/>
    </source>
</evidence>
<keyword evidence="5 14" id="KW-0004">4Fe-4S</keyword>
<dbReference type="RefSeq" id="WP_271020830.1">
    <property type="nucleotide sequence ID" value="NZ_JAQHXR010000001.1"/>
</dbReference>
<evidence type="ECO:0000256" key="3">
    <source>
        <dbReference type="ARBA" id="ARBA00005493"/>
    </source>
</evidence>
<comment type="cofactor">
    <cofactor evidence="14">
        <name>[4Fe-4S] cluster</name>
        <dbReference type="ChEBI" id="CHEBI:49883"/>
    </cofactor>
    <text evidence="14">Binds 1 [4Fe-4S] cluster. The cluster is coordinated with 3 cysteines and an exchangeable S-adenosyl-L-methionine.</text>
</comment>
<dbReference type="GO" id="GO:0051989">
    <property type="term" value="F:coproporphyrinogen dehydrogenase activity"/>
    <property type="evidence" value="ECO:0007669"/>
    <property type="project" value="UniProtKB-EC"/>
</dbReference>
<evidence type="ECO:0000256" key="9">
    <source>
        <dbReference type="ARBA" id="ARBA00023002"/>
    </source>
</evidence>
<dbReference type="PIRSF" id="PIRSF000167">
    <property type="entry name" value="HemN"/>
    <property type="match status" value="1"/>
</dbReference>
<accession>A0ABT4VEH8</accession>
<evidence type="ECO:0000256" key="13">
    <source>
        <dbReference type="ARBA" id="ARBA00048321"/>
    </source>
</evidence>
<dbReference type="SFLD" id="SFLDS00029">
    <property type="entry name" value="Radical_SAM"/>
    <property type="match status" value="1"/>
</dbReference>
<dbReference type="EC" id="1.3.98.3" evidence="14"/>
<proteinExistence type="inferred from homology"/>
<gene>
    <name evidence="16" type="primary">hemN</name>
    <name evidence="16" type="ORF">PF021_02525</name>
</gene>
<dbReference type="InterPro" id="IPR058240">
    <property type="entry name" value="rSAM_sf"/>
</dbReference>
<evidence type="ECO:0000256" key="1">
    <source>
        <dbReference type="ARBA" id="ARBA00004496"/>
    </source>
</evidence>
<feature type="domain" description="Radical SAM core" evidence="15">
    <location>
        <begin position="42"/>
        <end position="277"/>
    </location>
</feature>
<dbReference type="PROSITE" id="PS51918">
    <property type="entry name" value="RADICAL_SAM"/>
    <property type="match status" value="1"/>
</dbReference>
<dbReference type="PANTHER" id="PTHR13932:SF6">
    <property type="entry name" value="OXYGEN-INDEPENDENT COPROPORPHYRINOGEN III OXIDASE"/>
    <property type="match status" value="1"/>
</dbReference>
<dbReference type="InterPro" id="IPR006638">
    <property type="entry name" value="Elp3/MiaA/NifB-like_rSAM"/>
</dbReference>
<comment type="subcellular location">
    <subcellularLocation>
        <location evidence="1 14">Cytoplasm</location>
    </subcellularLocation>
</comment>
<keyword evidence="11 14" id="KW-0411">Iron-sulfur</keyword>
<name>A0ABT4VEH8_9HELI</name>
<keyword evidence="8 14" id="KW-0479">Metal-binding</keyword>
<dbReference type="Proteomes" id="UP001210261">
    <property type="component" value="Unassembled WGS sequence"/>
</dbReference>
<dbReference type="SMART" id="SM00729">
    <property type="entry name" value="Elp3"/>
    <property type="match status" value="1"/>
</dbReference>
<dbReference type="InterPro" id="IPR004558">
    <property type="entry name" value="Coprogen_oxidase_HemN"/>
</dbReference>
<keyword evidence="17" id="KW-1185">Reference proteome</keyword>
<dbReference type="CDD" id="cd01335">
    <property type="entry name" value="Radical_SAM"/>
    <property type="match status" value="1"/>
</dbReference>
<evidence type="ECO:0000256" key="4">
    <source>
        <dbReference type="ARBA" id="ARBA00011245"/>
    </source>
</evidence>
<evidence type="ECO:0000256" key="8">
    <source>
        <dbReference type="ARBA" id="ARBA00022723"/>
    </source>
</evidence>
<comment type="similarity">
    <text evidence="3 14">Belongs to the anaerobic coproporphyrinogen-III oxidase family.</text>
</comment>
<evidence type="ECO:0000256" key="2">
    <source>
        <dbReference type="ARBA" id="ARBA00004785"/>
    </source>
</evidence>
<dbReference type="NCBIfam" id="TIGR00538">
    <property type="entry name" value="hemN"/>
    <property type="match status" value="1"/>
</dbReference>
<dbReference type="PANTHER" id="PTHR13932">
    <property type="entry name" value="COPROPORPHYRINIGEN III OXIDASE"/>
    <property type="match status" value="1"/>
</dbReference>
<keyword evidence="6 14" id="KW-0963">Cytoplasm</keyword>
<reference evidence="16 17" key="1">
    <citation type="submission" date="2023-01" db="EMBL/GenBank/DDBJ databases">
        <title>Description of Helicobacter ibis sp. nov. isolated from faecal droppings of black-faced ibis (Theristicus melanopis).</title>
        <authorList>
            <person name="Lopez-Cantillo M."/>
            <person name="Vidal-Veuthey B."/>
            <person name="Mella A."/>
            <person name="De La Haba R."/>
            <person name="Collado L."/>
        </authorList>
    </citation>
    <scope>NUCLEOTIDE SEQUENCE [LARGE SCALE GENOMIC DNA]</scope>
    <source>
        <strain evidence="16 17">A82</strain>
    </source>
</reference>
<evidence type="ECO:0000256" key="5">
    <source>
        <dbReference type="ARBA" id="ARBA00022485"/>
    </source>
</evidence>
<dbReference type="Pfam" id="PF04055">
    <property type="entry name" value="Radical_SAM"/>
    <property type="match status" value="1"/>
</dbReference>
<evidence type="ECO:0000256" key="14">
    <source>
        <dbReference type="PIRNR" id="PIRNR000167"/>
    </source>
</evidence>
<keyword evidence="7 14" id="KW-0949">S-adenosyl-L-methionine</keyword>
<comment type="pathway">
    <text evidence="2 14">Porphyrin-containing compound metabolism; protoporphyrin-IX biosynthesis; protoporphyrinogen-IX from coproporphyrinogen-III (AdoMet route): step 1/1.</text>
</comment>
<dbReference type="SFLD" id="SFLDG01065">
    <property type="entry name" value="anaerobic_coproporphyrinogen-I"/>
    <property type="match status" value="1"/>
</dbReference>
<evidence type="ECO:0000256" key="6">
    <source>
        <dbReference type="ARBA" id="ARBA00022490"/>
    </source>
</evidence>
<keyword evidence="10 14" id="KW-0408">Iron</keyword>
<dbReference type="EMBL" id="JAQHXR010000001">
    <property type="protein sequence ID" value="MDA3968545.1"/>
    <property type="molecule type" value="Genomic_DNA"/>
</dbReference>
<dbReference type="Gene3D" id="1.10.10.920">
    <property type="match status" value="1"/>
</dbReference>
<dbReference type="InterPro" id="IPR034505">
    <property type="entry name" value="Coproporphyrinogen-III_oxidase"/>
</dbReference>
<dbReference type="Gene3D" id="3.20.20.70">
    <property type="entry name" value="Aldolase class I"/>
    <property type="match status" value="1"/>
</dbReference>
<evidence type="ECO:0000256" key="12">
    <source>
        <dbReference type="ARBA" id="ARBA00023244"/>
    </source>
</evidence>
<comment type="caution">
    <text evidence="16">The sequence shown here is derived from an EMBL/GenBank/DDBJ whole genome shotgun (WGS) entry which is preliminary data.</text>
</comment>
<dbReference type="InterPro" id="IPR013785">
    <property type="entry name" value="Aldolase_TIM"/>
</dbReference>
<keyword evidence="9 14" id="KW-0560">Oxidoreductase</keyword>
<dbReference type="InterPro" id="IPR010723">
    <property type="entry name" value="HemN_C"/>
</dbReference>
<evidence type="ECO:0000256" key="11">
    <source>
        <dbReference type="ARBA" id="ARBA00023014"/>
    </source>
</evidence>
<evidence type="ECO:0000313" key="16">
    <source>
        <dbReference type="EMBL" id="MDA3968545.1"/>
    </source>
</evidence>
<organism evidence="16 17">
    <name type="scientific">Helicobacter ibis</name>
    <dbReference type="NCBI Taxonomy" id="2962633"/>
    <lineage>
        <taxon>Bacteria</taxon>
        <taxon>Pseudomonadati</taxon>
        <taxon>Campylobacterota</taxon>
        <taxon>Epsilonproteobacteria</taxon>
        <taxon>Campylobacterales</taxon>
        <taxon>Helicobacteraceae</taxon>
        <taxon>Helicobacter</taxon>
    </lineage>
</organism>
<dbReference type="SUPFAM" id="SSF102114">
    <property type="entry name" value="Radical SAM enzymes"/>
    <property type="match status" value="1"/>
</dbReference>
<comment type="subunit">
    <text evidence="4">Monomer.</text>
</comment>
<protein>
    <recommendedName>
        <fullName evidence="14">Coproporphyrinogen-III oxidase</fullName>
        <ecNumber evidence="14">1.3.98.3</ecNumber>
    </recommendedName>
</protein>
<evidence type="ECO:0000259" key="15">
    <source>
        <dbReference type="PROSITE" id="PS51918"/>
    </source>
</evidence>
<dbReference type="Pfam" id="PF06969">
    <property type="entry name" value="HemN_C"/>
    <property type="match status" value="1"/>
</dbReference>
<evidence type="ECO:0000256" key="7">
    <source>
        <dbReference type="ARBA" id="ARBA00022691"/>
    </source>
</evidence>
<sequence>MQEIDFKKFIKYSKAGPRYTSYPTAIEFSEDYKYESYIKDLQNDTSPLSLYIHLPFCRSACYFCGCNVIYTSKDENKQKYIEYLKKELDIIKDSINCTKSVHQLHFGGGTPTFFNAQELECIISMIKSTFTNFSNDAEIACEVDVRYFNEDQMKALKNGGFNRLSFGVQDFDEKVQTAVHRIQPLALVENATNIARKYGIESINFDLIYGLPYQNLKTFKTTLETCIKLDPDRLAIFNYAHVPWIKKTMRKIDETKLPTPDEKLQILENTILFLQSNGYKMIGMDHFAKPNDELFKSIQKGELRRNFQGYSTKGGTQTIGIGITSIGEGLDYYAQNHKDLPSYQKAIDSGKLPFFRGIKLSFDDICRKAVIMNLMSNFKLDFKSIENEFNINFKDYFKESLNNLEELEEAGLISIADNKIEVSPTGTLMIRNIAMAFDSYLNKIEDNKKVFSKTI</sequence>
<keyword evidence="12 14" id="KW-0627">Porphyrin biosynthesis</keyword>
<comment type="catalytic activity">
    <reaction evidence="13 14">
        <text>coproporphyrinogen III + 2 S-adenosyl-L-methionine = protoporphyrinogen IX + 2 5'-deoxyadenosine + 2 L-methionine + 2 CO2</text>
        <dbReference type="Rhea" id="RHEA:15425"/>
        <dbReference type="ChEBI" id="CHEBI:16526"/>
        <dbReference type="ChEBI" id="CHEBI:17319"/>
        <dbReference type="ChEBI" id="CHEBI:57307"/>
        <dbReference type="ChEBI" id="CHEBI:57309"/>
        <dbReference type="ChEBI" id="CHEBI:57844"/>
        <dbReference type="ChEBI" id="CHEBI:59789"/>
        <dbReference type="EC" id="1.3.98.3"/>
    </reaction>
</comment>
<evidence type="ECO:0000256" key="10">
    <source>
        <dbReference type="ARBA" id="ARBA00023004"/>
    </source>
</evidence>
<dbReference type="InterPro" id="IPR007197">
    <property type="entry name" value="rSAM"/>
</dbReference>